<dbReference type="PANTHER" id="PTHR43861">
    <property type="entry name" value="TRANS-ACONITATE 2-METHYLTRANSFERASE-RELATED"/>
    <property type="match status" value="1"/>
</dbReference>
<dbReference type="GO" id="GO:0032259">
    <property type="term" value="P:methylation"/>
    <property type="evidence" value="ECO:0007669"/>
    <property type="project" value="UniProtKB-KW"/>
</dbReference>
<organism evidence="2 3">
    <name type="scientific">Natranaerobius thermophilus (strain ATCC BAA-1301 / DSM 18059 / JW/NM-WN-LF)</name>
    <dbReference type="NCBI Taxonomy" id="457570"/>
    <lineage>
        <taxon>Bacteria</taxon>
        <taxon>Bacillati</taxon>
        <taxon>Bacillota</taxon>
        <taxon>Clostridia</taxon>
        <taxon>Natranaerobiales</taxon>
        <taxon>Natranaerobiaceae</taxon>
        <taxon>Natranaerobius</taxon>
    </lineage>
</organism>
<reference evidence="2 3" key="1">
    <citation type="submission" date="2008-04" db="EMBL/GenBank/DDBJ databases">
        <title>Complete sequence of chromosome of Natranaerobius thermophilus JW/NM-WN-LF.</title>
        <authorList>
            <consortium name="US DOE Joint Genome Institute"/>
            <person name="Copeland A."/>
            <person name="Lucas S."/>
            <person name="Lapidus A."/>
            <person name="Glavina del Rio T."/>
            <person name="Dalin E."/>
            <person name="Tice H."/>
            <person name="Bruce D."/>
            <person name="Goodwin L."/>
            <person name="Pitluck S."/>
            <person name="Chertkov O."/>
            <person name="Brettin T."/>
            <person name="Detter J.C."/>
            <person name="Han C."/>
            <person name="Kuske C.R."/>
            <person name="Schmutz J."/>
            <person name="Larimer F."/>
            <person name="Land M."/>
            <person name="Hauser L."/>
            <person name="Kyrpides N."/>
            <person name="Lykidis A."/>
            <person name="Mesbah N.M."/>
            <person name="Wiegel J."/>
        </authorList>
    </citation>
    <scope>NUCLEOTIDE SEQUENCE [LARGE SCALE GENOMIC DNA]</scope>
    <source>
        <strain evidence="3">ATCC BAA-1301 / DSM 18059 / JW/NM-WN-LF</strain>
    </source>
</reference>
<dbReference type="FunCoup" id="B2A103">
    <property type="interactions" value="43"/>
</dbReference>
<dbReference type="SUPFAM" id="SSF53335">
    <property type="entry name" value="S-adenosyl-L-methionine-dependent methyltransferases"/>
    <property type="match status" value="1"/>
</dbReference>
<dbReference type="OrthoDB" id="7365827at2"/>
<keyword evidence="2" id="KW-0489">Methyltransferase</keyword>
<dbReference type="CDD" id="cd02440">
    <property type="entry name" value="AdoMet_MTases"/>
    <property type="match status" value="1"/>
</dbReference>
<dbReference type="Gene3D" id="3.40.50.150">
    <property type="entry name" value="Vaccinia Virus protein VP39"/>
    <property type="match status" value="1"/>
</dbReference>
<reference evidence="2 3" key="2">
    <citation type="journal article" date="2011" name="J. Bacteriol.">
        <title>Complete genome sequence of the anaerobic, halophilic alkalithermophile Natranaerobius thermophilus JW/NM-WN-LF.</title>
        <authorList>
            <person name="Zhao B."/>
            <person name="Mesbah N.M."/>
            <person name="Dalin E."/>
            <person name="Goodwin L."/>
            <person name="Nolan M."/>
            <person name="Pitluck S."/>
            <person name="Chertkov O."/>
            <person name="Brettin T.S."/>
            <person name="Han J."/>
            <person name="Larimer F.W."/>
            <person name="Land M.L."/>
            <person name="Hauser L."/>
            <person name="Kyrpides N."/>
            <person name="Wiegel J."/>
        </authorList>
    </citation>
    <scope>NUCLEOTIDE SEQUENCE [LARGE SCALE GENOMIC DNA]</scope>
    <source>
        <strain evidence="3">ATCC BAA-1301 / DSM 18059 / JW/NM-WN-LF</strain>
    </source>
</reference>
<evidence type="ECO:0000259" key="1">
    <source>
        <dbReference type="Pfam" id="PF08241"/>
    </source>
</evidence>
<dbReference type="RefSeq" id="WP_012447503.1">
    <property type="nucleotide sequence ID" value="NC_010718.1"/>
</dbReference>
<dbReference type="Pfam" id="PF08241">
    <property type="entry name" value="Methyltransf_11"/>
    <property type="match status" value="1"/>
</dbReference>
<evidence type="ECO:0000313" key="3">
    <source>
        <dbReference type="Proteomes" id="UP000001683"/>
    </source>
</evidence>
<dbReference type="KEGG" id="nth:Nther_1042"/>
<dbReference type="AlphaFoldDB" id="B2A103"/>
<name>B2A103_NATTJ</name>
<feature type="domain" description="Methyltransferase type 11" evidence="1">
    <location>
        <begin position="45"/>
        <end position="137"/>
    </location>
</feature>
<dbReference type="InterPro" id="IPR029063">
    <property type="entry name" value="SAM-dependent_MTases_sf"/>
</dbReference>
<protein>
    <submittedName>
        <fullName evidence="2">Methyltransferase type 11</fullName>
    </submittedName>
</protein>
<keyword evidence="2" id="KW-0808">Transferase</keyword>
<dbReference type="Proteomes" id="UP000001683">
    <property type="component" value="Chromosome"/>
</dbReference>
<sequence length="195" mass="22690">MGKQEEIKFFNDQAKVWDNKITQEHIKVAKDFISEYNIGANNAVLDVGAGTGIIYTIIDNKNLTDYVGIDIAENMVKEFRKKHPEADIRCDDFELECQLEKAFDFVIIFDGIPHFRNLSKLFENAYNNLNKNGKFIIVHSKTRKEFKANQEKNGYNSEKSLIPTDAELIYHSKEKSFTNIIVEDDRYFKFVCEKN</sequence>
<dbReference type="InParanoid" id="B2A103"/>
<dbReference type="HOGENOM" id="CLU_037990_10_2_9"/>
<dbReference type="eggNOG" id="COG2226">
    <property type="taxonomic scope" value="Bacteria"/>
</dbReference>
<keyword evidence="3" id="KW-1185">Reference proteome</keyword>
<accession>B2A103</accession>
<proteinExistence type="predicted"/>
<dbReference type="InterPro" id="IPR013216">
    <property type="entry name" value="Methyltransf_11"/>
</dbReference>
<evidence type="ECO:0000313" key="2">
    <source>
        <dbReference type="EMBL" id="ACB84626.1"/>
    </source>
</evidence>
<dbReference type="EMBL" id="CP001034">
    <property type="protein sequence ID" value="ACB84626.1"/>
    <property type="molecule type" value="Genomic_DNA"/>
</dbReference>
<dbReference type="STRING" id="457570.Nther_1042"/>
<dbReference type="GO" id="GO:0008757">
    <property type="term" value="F:S-adenosylmethionine-dependent methyltransferase activity"/>
    <property type="evidence" value="ECO:0007669"/>
    <property type="project" value="InterPro"/>
</dbReference>
<gene>
    <name evidence="2" type="ordered locus">Nther_1042</name>
</gene>